<accession>A0A2A4FZG3</accession>
<dbReference type="RefSeq" id="WP_066959501.1">
    <property type="nucleotide sequence ID" value="NZ_CP023449.1"/>
</dbReference>
<dbReference type="OrthoDB" id="8204527at2"/>
<keyword evidence="2" id="KW-1185">Reference proteome</keyword>
<reference evidence="1 2" key="1">
    <citation type="submission" date="2017-09" db="EMBL/GenBank/DDBJ databases">
        <title>The Catabolism of 3,6-Dichlorosalicylic acid is Initiated by the Cytochrome P450 Monooxygenase DsmABC in Rhizorhabdus dicambivorans Ndbn-20.</title>
        <authorList>
            <person name="Na L."/>
        </authorList>
    </citation>
    <scope>NUCLEOTIDE SEQUENCE [LARGE SCALE GENOMIC DNA]</scope>
    <source>
        <strain evidence="1 2">Ndbn-20m</strain>
    </source>
</reference>
<dbReference type="PROSITE" id="PS51257">
    <property type="entry name" value="PROKAR_LIPOPROTEIN"/>
    <property type="match status" value="1"/>
</dbReference>
<name>A0A2A4FZG3_9SPHN</name>
<dbReference type="Gene3D" id="1.10.8.1040">
    <property type="match status" value="1"/>
</dbReference>
<dbReference type="SUPFAM" id="SSF109998">
    <property type="entry name" value="Triger factor/SurA peptide-binding domain-like"/>
    <property type="match status" value="1"/>
</dbReference>
<dbReference type="AlphaFoldDB" id="A0A2A4FZG3"/>
<evidence type="ECO:0000313" key="2">
    <source>
        <dbReference type="Proteomes" id="UP000218934"/>
    </source>
</evidence>
<evidence type="ECO:0008006" key="3">
    <source>
        <dbReference type="Google" id="ProtNLM"/>
    </source>
</evidence>
<gene>
    <name evidence="1" type="ORF">COO09_08295</name>
</gene>
<sequence>MKRARTGALLALALLGGCGKAPKGQVLAIVNGREITAQQLDAEMRDMTIPATIDRRMLTRVVLQGVIDRDLQVEEARRQDLDDTPEYRAQLKRREEELLVSMLGQKAVQTVPMPADEDIRNYIAAHPLQFARRQRLLFERISFTPPKDVARLRAAIEAAPTLEAAAGILQSMAIAGERGQGAIDTAQIDPDLAAKLDKTPAGKPVLLPQGDLLAVAAITGREPIATPPAEARLTAARGVRAEDLLHESQAQVAAARAKAEIQYEPGWAPDKMAR</sequence>
<protein>
    <recommendedName>
        <fullName evidence="3">Peptidyl-prolyl cis-trans isomerase, EpsD family</fullName>
    </recommendedName>
</protein>
<dbReference type="KEGG" id="rdi:CMV14_04160"/>
<proteinExistence type="predicted"/>
<evidence type="ECO:0000313" key="1">
    <source>
        <dbReference type="EMBL" id="PCE42822.1"/>
    </source>
</evidence>
<dbReference type="InterPro" id="IPR027304">
    <property type="entry name" value="Trigger_fact/SurA_dom_sf"/>
</dbReference>
<comment type="caution">
    <text evidence="1">The sequence shown here is derived from an EMBL/GenBank/DDBJ whole genome shotgun (WGS) entry which is preliminary data.</text>
</comment>
<dbReference type="EMBL" id="NWUF01000006">
    <property type="protein sequence ID" value="PCE42822.1"/>
    <property type="molecule type" value="Genomic_DNA"/>
</dbReference>
<dbReference type="Proteomes" id="UP000218934">
    <property type="component" value="Unassembled WGS sequence"/>
</dbReference>
<organism evidence="1 2">
    <name type="scientific">Rhizorhabdus dicambivorans</name>
    <dbReference type="NCBI Taxonomy" id="1850238"/>
    <lineage>
        <taxon>Bacteria</taxon>
        <taxon>Pseudomonadati</taxon>
        <taxon>Pseudomonadota</taxon>
        <taxon>Alphaproteobacteria</taxon>
        <taxon>Sphingomonadales</taxon>
        <taxon>Sphingomonadaceae</taxon>
        <taxon>Rhizorhabdus</taxon>
    </lineage>
</organism>